<dbReference type="SUPFAM" id="SSF56925">
    <property type="entry name" value="OMPA-like"/>
    <property type="match status" value="1"/>
</dbReference>
<dbReference type="Proteomes" id="UP000286954">
    <property type="component" value="Chromosome"/>
</dbReference>
<organism evidence="7 8">
    <name type="scientific">Glycocaulis alkaliphilus</name>
    <dbReference type="NCBI Taxonomy" id="1434191"/>
    <lineage>
        <taxon>Bacteria</taxon>
        <taxon>Pseudomonadati</taxon>
        <taxon>Pseudomonadota</taxon>
        <taxon>Alphaproteobacteria</taxon>
        <taxon>Maricaulales</taxon>
        <taxon>Maricaulaceae</taxon>
        <taxon>Glycocaulis</taxon>
    </lineage>
</organism>
<dbReference type="GO" id="GO:0016020">
    <property type="term" value="C:membrane"/>
    <property type="evidence" value="ECO:0007669"/>
    <property type="project" value="UniProtKB-SubCell"/>
</dbReference>
<dbReference type="KEGG" id="gak:X907_1034"/>
<keyword evidence="8" id="KW-1185">Reference proteome</keyword>
<dbReference type="Pfam" id="PF13505">
    <property type="entry name" value="OMP_b-brl"/>
    <property type="match status" value="1"/>
</dbReference>
<feature type="signal peptide" evidence="5">
    <location>
        <begin position="1"/>
        <end position="37"/>
    </location>
</feature>
<comment type="subcellular location">
    <subcellularLocation>
        <location evidence="1">Membrane</location>
    </subcellularLocation>
</comment>
<dbReference type="Gene3D" id="2.40.160.20">
    <property type="match status" value="1"/>
</dbReference>
<dbReference type="AlphaFoldDB" id="A0A3T0E860"/>
<keyword evidence="2 5" id="KW-0732">Signal</keyword>
<dbReference type="InterPro" id="IPR011250">
    <property type="entry name" value="OMP/PagP_B-barrel"/>
</dbReference>
<evidence type="ECO:0000256" key="2">
    <source>
        <dbReference type="ARBA" id="ARBA00022729"/>
    </source>
</evidence>
<dbReference type="OrthoDB" id="268975at2"/>
<accession>A0A3T0E860</accession>
<evidence type="ECO:0000256" key="4">
    <source>
        <dbReference type="ARBA" id="ARBA00038306"/>
    </source>
</evidence>
<evidence type="ECO:0000313" key="7">
    <source>
        <dbReference type="EMBL" id="AZU03573.1"/>
    </source>
</evidence>
<keyword evidence="3" id="KW-0472">Membrane</keyword>
<dbReference type="InterPro" id="IPR051692">
    <property type="entry name" value="OMP-like"/>
</dbReference>
<evidence type="ECO:0000313" key="8">
    <source>
        <dbReference type="Proteomes" id="UP000286954"/>
    </source>
</evidence>
<evidence type="ECO:0000256" key="5">
    <source>
        <dbReference type="SAM" id="SignalP"/>
    </source>
</evidence>
<protein>
    <submittedName>
        <fullName evidence="7">22 kDa outer membrane protein</fullName>
    </submittedName>
</protein>
<name>A0A3T0E860_9PROT</name>
<feature type="chain" id="PRO_5018966029" evidence="5">
    <location>
        <begin position="38"/>
        <end position="265"/>
    </location>
</feature>
<feature type="domain" description="Outer membrane protein beta-barrel" evidence="6">
    <location>
        <begin position="28"/>
        <end position="265"/>
    </location>
</feature>
<reference evidence="7 8" key="1">
    <citation type="submission" date="2016-12" db="EMBL/GenBank/DDBJ databases">
        <title>The genome of dimorphic prosthecate Glycocaulis alkaliphilus 6b-8t, isolated from crude oil dictates its adaptability in petroleum environments.</title>
        <authorList>
            <person name="Wu X.-L."/>
            <person name="Geng S."/>
        </authorList>
    </citation>
    <scope>NUCLEOTIDE SEQUENCE [LARGE SCALE GENOMIC DNA]</scope>
    <source>
        <strain evidence="7 8">6B-8</strain>
    </source>
</reference>
<comment type="similarity">
    <text evidence="4">Belongs to the Omp25/RopB family.</text>
</comment>
<dbReference type="PANTHER" id="PTHR34001">
    <property type="entry name" value="BLL7405 PROTEIN"/>
    <property type="match status" value="1"/>
</dbReference>
<gene>
    <name evidence="7" type="ORF">X907_1034</name>
</gene>
<sequence length="265" mass="28156">MPRQRAAQATKKGKLMQKLALLAAVAALPLAAPSAFAQPAGDYNWNGSYIGVNLGQGNNADFDLDAELDVASGSTFFPGALAGGTFPTMRRFDGDGWVGGIQAGTNWHSGMFVLGGEVDVQLSDISSSIAIPNAPGGAANNPDGFTDLNFEVDYFATARLRAGVALDRILIYATGGGAYGRVDFDRNYRVGTAEITDSTTSDQFGWTYGAGVEWGMTDFWTLRAEYSRVDLGSDSFDTSYSDGTIGRATIDTQFDVIRAGANFRF</sequence>
<dbReference type="EMBL" id="CP018911">
    <property type="protein sequence ID" value="AZU03573.1"/>
    <property type="molecule type" value="Genomic_DNA"/>
</dbReference>
<proteinExistence type="inferred from homology"/>
<evidence type="ECO:0000256" key="1">
    <source>
        <dbReference type="ARBA" id="ARBA00004370"/>
    </source>
</evidence>
<evidence type="ECO:0000256" key="3">
    <source>
        <dbReference type="ARBA" id="ARBA00023136"/>
    </source>
</evidence>
<evidence type="ECO:0000259" key="6">
    <source>
        <dbReference type="Pfam" id="PF13505"/>
    </source>
</evidence>
<dbReference type="PANTHER" id="PTHR34001:SF3">
    <property type="entry name" value="BLL7405 PROTEIN"/>
    <property type="match status" value="1"/>
</dbReference>
<dbReference type="InterPro" id="IPR027385">
    <property type="entry name" value="Beta-barrel_OMP"/>
</dbReference>